<organism evidence="2 3">
    <name type="scientific">Alkalicoccobacillus murimartini</name>
    <dbReference type="NCBI Taxonomy" id="171685"/>
    <lineage>
        <taxon>Bacteria</taxon>
        <taxon>Bacillati</taxon>
        <taxon>Bacillota</taxon>
        <taxon>Bacilli</taxon>
        <taxon>Bacillales</taxon>
        <taxon>Bacillaceae</taxon>
        <taxon>Alkalicoccobacillus</taxon>
    </lineage>
</organism>
<dbReference type="PRINTS" id="PR00069">
    <property type="entry name" value="ALDKETRDTASE"/>
</dbReference>
<reference evidence="2 3" key="1">
    <citation type="submission" date="2023-07" db="EMBL/GenBank/DDBJ databases">
        <title>Genomic Encyclopedia of Type Strains, Phase IV (KMG-IV): sequencing the most valuable type-strain genomes for metagenomic binning, comparative biology and taxonomic classification.</title>
        <authorList>
            <person name="Goeker M."/>
        </authorList>
    </citation>
    <scope>NUCLEOTIDE SEQUENCE [LARGE SCALE GENOMIC DNA]</scope>
    <source>
        <strain evidence="2 3">DSM 19154</strain>
    </source>
</reference>
<feature type="domain" description="NADP-dependent oxidoreductase" evidence="1">
    <location>
        <begin position="15"/>
        <end position="295"/>
    </location>
</feature>
<proteinExistence type="predicted"/>
<dbReference type="RefSeq" id="WP_306983717.1">
    <property type="nucleotide sequence ID" value="NZ_JAUSUA010000004.1"/>
</dbReference>
<evidence type="ECO:0000313" key="3">
    <source>
        <dbReference type="Proteomes" id="UP001225034"/>
    </source>
</evidence>
<name>A0ABT9YJG0_9BACI</name>
<dbReference type="InterPro" id="IPR020471">
    <property type="entry name" value="AKR"/>
</dbReference>
<sequence length="305" mass="34520">MRTRKLGNSDLVVSELGLGAMSLGKDAQKASSIIDEALHHGVNYIDTADLYDMGENEELIGKAISKRRKDIILATKAGNRFEQGKEGWEWDPSKKHIQQAVKDSLLRLKTDYIDLYQLHGGTIDDPIDETIEAFEELKQEGVIREYGISSIRPNVIREYVKKSSIVSVMMQHSLVDRRAEEWFELLDKNKISVVTRGPIAKGILSDRPLDSIQSVSDKGYMNYTYAELDTLRQQLNEHFSQKRSLVDVAFQYNLAQTPVASVIAGASSIEQIRENAQAIQSQPLSSEEISWLKQHTKADVYEQHR</sequence>
<dbReference type="EMBL" id="JAUSUA010000004">
    <property type="protein sequence ID" value="MDQ0207996.1"/>
    <property type="molecule type" value="Genomic_DNA"/>
</dbReference>
<gene>
    <name evidence="2" type="ORF">J2S05_002805</name>
</gene>
<evidence type="ECO:0000259" key="1">
    <source>
        <dbReference type="Pfam" id="PF00248"/>
    </source>
</evidence>
<dbReference type="Gene3D" id="3.20.20.100">
    <property type="entry name" value="NADP-dependent oxidoreductase domain"/>
    <property type="match status" value="1"/>
</dbReference>
<dbReference type="CDD" id="cd19086">
    <property type="entry name" value="AKR_AKR11C1"/>
    <property type="match status" value="1"/>
</dbReference>
<dbReference type="Pfam" id="PF00248">
    <property type="entry name" value="Aldo_ket_red"/>
    <property type="match status" value="1"/>
</dbReference>
<comment type="caution">
    <text evidence="2">The sequence shown here is derived from an EMBL/GenBank/DDBJ whole genome shotgun (WGS) entry which is preliminary data.</text>
</comment>
<accession>A0ABT9YJG0</accession>
<dbReference type="InterPro" id="IPR036812">
    <property type="entry name" value="NAD(P)_OxRdtase_dom_sf"/>
</dbReference>
<keyword evidence="3" id="KW-1185">Reference proteome</keyword>
<dbReference type="SUPFAM" id="SSF51430">
    <property type="entry name" value="NAD(P)-linked oxidoreductase"/>
    <property type="match status" value="1"/>
</dbReference>
<dbReference type="Proteomes" id="UP001225034">
    <property type="component" value="Unassembled WGS sequence"/>
</dbReference>
<evidence type="ECO:0000313" key="2">
    <source>
        <dbReference type="EMBL" id="MDQ0207996.1"/>
    </source>
</evidence>
<dbReference type="InterPro" id="IPR023210">
    <property type="entry name" value="NADP_OxRdtase_dom"/>
</dbReference>
<dbReference type="PANTHER" id="PTHR43312">
    <property type="entry name" value="D-THREO-ALDOSE 1-DEHYDROGENASE"/>
    <property type="match status" value="1"/>
</dbReference>
<dbReference type="PANTHER" id="PTHR43312:SF1">
    <property type="entry name" value="NADP-DEPENDENT OXIDOREDUCTASE DOMAIN-CONTAINING PROTEIN"/>
    <property type="match status" value="1"/>
</dbReference>
<protein>
    <submittedName>
        <fullName evidence="2">Aryl-alcohol dehydrogenase-like predicted oxidoreductase</fullName>
    </submittedName>
</protein>
<dbReference type="InterPro" id="IPR053135">
    <property type="entry name" value="AKR2_Oxidoreductase"/>
</dbReference>